<dbReference type="InterPro" id="IPR026352">
    <property type="entry name" value="Nanowire_3heme"/>
</dbReference>
<name>A0A2K2HDW6_9BACT</name>
<gene>
    <name evidence="3" type="ORF">C2E25_01110</name>
</gene>
<keyword evidence="1" id="KW-0732">Signal</keyword>
<dbReference type="SUPFAM" id="SSF48695">
    <property type="entry name" value="Multiheme cytochromes"/>
    <property type="match status" value="2"/>
</dbReference>
<feature type="domain" description="Cytochrome c7-like" evidence="2">
    <location>
        <begin position="54"/>
        <end position="126"/>
    </location>
</feature>
<dbReference type="AlphaFoldDB" id="A0A2K2HDW6"/>
<feature type="signal peptide" evidence="1">
    <location>
        <begin position="1"/>
        <end position="22"/>
    </location>
</feature>
<dbReference type="NCBIfam" id="TIGR04257">
    <property type="entry name" value="nanowire_3heme"/>
    <property type="match status" value="2"/>
</dbReference>
<dbReference type="PANTHER" id="PTHR39425">
    <property type="entry name" value="LIPOPROTEIN CYTOCHROME C"/>
    <property type="match status" value="1"/>
</dbReference>
<evidence type="ECO:0000313" key="4">
    <source>
        <dbReference type="Proteomes" id="UP000236340"/>
    </source>
</evidence>
<dbReference type="EMBL" id="PPFX01000002">
    <property type="protein sequence ID" value="PNU21492.1"/>
    <property type="molecule type" value="Genomic_DNA"/>
</dbReference>
<protein>
    <recommendedName>
        <fullName evidence="2">Cytochrome c7-like domain-containing protein</fullName>
    </recommendedName>
</protein>
<accession>A0A2K2HDW6</accession>
<dbReference type="InterPro" id="IPR036280">
    <property type="entry name" value="Multihaem_cyt_sf"/>
</dbReference>
<feature type="domain" description="Cytochrome c7-like" evidence="2">
    <location>
        <begin position="199"/>
        <end position="258"/>
    </location>
</feature>
<dbReference type="PANTHER" id="PTHR39425:SF1">
    <property type="entry name" value="CYTOCHROME C7-LIKE DOMAIN-CONTAINING PROTEIN"/>
    <property type="match status" value="1"/>
</dbReference>
<dbReference type="Pfam" id="PF14522">
    <property type="entry name" value="Cytochrome_C7"/>
    <property type="match status" value="2"/>
</dbReference>
<comment type="caution">
    <text evidence="3">The sequence shown here is derived from an EMBL/GenBank/DDBJ whole genome shotgun (WGS) entry which is preliminary data.</text>
</comment>
<evidence type="ECO:0000256" key="1">
    <source>
        <dbReference type="SAM" id="SignalP"/>
    </source>
</evidence>
<evidence type="ECO:0000313" key="3">
    <source>
        <dbReference type="EMBL" id="PNU21492.1"/>
    </source>
</evidence>
<organism evidence="3 4">
    <name type="scientific">Geothermobacter hydrogeniphilus</name>
    <dbReference type="NCBI Taxonomy" id="1969733"/>
    <lineage>
        <taxon>Bacteria</taxon>
        <taxon>Pseudomonadati</taxon>
        <taxon>Thermodesulfobacteriota</taxon>
        <taxon>Desulfuromonadia</taxon>
        <taxon>Desulfuromonadales</taxon>
        <taxon>Geothermobacteraceae</taxon>
        <taxon>Geothermobacter</taxon>
    </lineage>
</organism>
<dbReference type="Gene3D" id="3.90.10.10">
    <property type="entry name" value="Cytochrome C3"/>
    <property type="match status" value="2"/>
</dbReference>
<dbReference type="InterPro" id="IPR029467">
    <property type="entry name" value="Cyt_c7-like"/>
</dbReference>
<feature type="chain" id="PRO_5014433917" description="Cytochrome c7-like domain-containing protein" evidence="1">
    <location>
        <begin position="23"/>
        <end position="262"/>
    </location>
</feature>
<dbReference type="RefSeq" id="WP_103113978.1">
    <property type="nucleotide sequence ID" value="NZ_PPFX01000002.1"/>
</dbReference>
<evidence type="ECO:0000259" key="2">
    <source>
        <dbReference type="Pfam" id="PF14522"/>
    </source>
</evidence>
<reference evidence="3 4" key="1">
    <citation type="journal article" date="2018" name="Genome Announc.">
        <title>Genome Sequence of Geothermobacter sp. HR-1 Iron Reducer from the Loihi Seamount.</title>
        <authorList>
            <person name="Smith H."/>
            <person name="Abuyen K."/>
            <person name="Tremblay J."/>
            <person name="Savalia P."/>
            <person name="Perez-Rodriguez I."/>
            <person name="Emerson D."/>
            <person name="Tully B."/>
            <person name="Amend J."/>
        </authorList>
    </citation>
    <scope>NUCLEOTIDE SEQUENCE [LARGE SCALE GENOMIC DNA]</scope>
    <source>
        <strain evidence="3 4">HR-1</strain>
    </source>
</reference>
<proteinExistence type="predicted"/>
<dbReference type="OrthoDB" id="5393172at2"/>
<sequence>MKKLVMGVVLLLVAAGFSVAGAETFGVKKKRPKLSEFGRVVIDNGSTAKGQAAVAFPHWLHRSKFTCRLCHVDLGFAMQAGVTGITEADNRAGLYCGACHDGKLAFAAVETGTDGVKQENCERCHSVGKNVKFKNDFNSFRRTMPRERFGNGIDWLKAEEEGLLKLVDYHEGYSVNHAKIKDPEDIDLSVKEDKMPDIIFSHRKHAVWNGCETCHPEIFPIRKGAKPYSMQDIFDGRFCGVCHDKVAFPNIDCQRCHSRPVF</sequence>
<dbReference type="Proteomes" id="UP000236340">
    <property type="component" value="Unassembled WGS sequence"/>
</dbReference>